<dbReference type="Gene3D" id="3.10.310.50">
    <property type="match status" value="1"/>
</dbReference>
<keyword evidence="3" id="KW-1185">Reference proteome</keyword>
<comment type="caution">
    <text evidence="2">The sequence shown here is derived from an EMBL/GenBank/DDBJ whole genome shotgun (WGS) entry which is preliminary data.</text>
</comment>
<sequence>MNTVIRFLRHLWADAGDVRRKLDSAALQRLEQLVTDSEARHSGEICLCVEAALPLSYLWRQFHQRLPVEEIVHQRALSQFGKLRVWDTEHNNGVLIYLQLTEHRIEIIADRGLAHRLAADTWQAAVVAMRPALQAGQLEQALASAVKAVGSALEVHFPLDPATPRDDLDELPNRPVVQ</sequence>
<dbReference type="EMBL" id="SNVV01000001">
    <property type="protein sequence ID" value="TDN56674.1"/>
    <property type="molecule type" value="Genomic_DNA"/>
</dbReference>
<organism evidence="2 3">
    <name type="scientific">Azoarcus indigens</name>
    <dbReference type="NCBI Taxonomy" id="29545"/>
    <lineage>
        <taxon>Bacteria</taxon>
        <taxon>Pseudomonadati</taxon>
        <taxon>Pseudomonadota</taxon>
        <taxon>Betaproteobacteria</taxon>
        <taxon>Rhodocyclales</taxon>
        <taxon>Zoogloeaceae</taxon>
        <taxon>Azoarcus</taxon>
    </lineage>
</organism>
<dbReference type="Pfam" id="PF04536">
    <property type="entry name" value="TPM_phosphatase"/>
    <property type="match status" value="1"/>
</dbReference>
<accession>A0A4R6EEL0</accession>
<proteinExistence type="predicted"/>
<dbReference type="InterPro" id="IPR007621">
    <property type="entry name" value="TPM_dom"/>
</dbReference>
<feature type="domain" description="TPM" evidence="1">
    <location>
        <begin position="22"/>
        <end position="150"/>
    </location>
</feature>
<dbReference type="PANTHER" id="PTHR30373">
    <property type="entry name" value="UPF0603 PROTEIN YGCG"/>
    <property type="match status" value="1"/>
</dbReference>
<evidence type="ECO:0000313" key="2">
    <source>
        <dbReference type="EMBL" id="TDN56674.1"/>
    </source>
</evidence>
<dbReference type="AlphaFoldDB" id="A0A4R6EEL0"/>
<dbReference type="OrthoDB" id="5683663at2"/>
<gene>
    <name evidence="2" type="ORF">C7389_10153</name>
</gene>
<evidence type="ECO:0000313" key="3">
    <source>
        <dbReference type="Proteomes" id="UP000295129"/>
    </source>
</evidence>
<evidence type="ECO:0000259" key="1">
    <source>
        <dbReference type="Pfam" id="PF04536"/>
    </source>
</evidence>
<reference evidence="2 3" key="1">
    <citation type="submission" date="2019-03" db="EMBL/GenBank/DDBJ databases">
        <title>Genomic Encyclopedia of Type Strains, Phase IV (KMG-IV): sequencing the most valuable type-strain genomes for metagenomic binning, comparative biology and taxonomic classification.</title>
        <authorList>
            <person name="Goeker M."/>
        </authorList>
    </citation>
    <scope>NUCLEOTIDE SEQUENCE [LARGE SCALE GENOMIC DNA]</scope>
    <source>
        <strain evidence="2 3">DSM 12121</strain>
    </source>
</reference>
<dbReference type="PANTHER" id="PTHR30373:SF8">
    <property type="entry name" value="BLL7265 PROTEIN"/>
    <property type="match status" value="1"/>
</dbReference>
<dbReference type="RefSeq" id="WP_133587202.1">
    <property type="nucleotide sequence ID" value="NZ_SNVV01000001.1"/>
</dbReference>
<protein>
    <submittedName>
        <fullName evidence="2">TLP18.3/Psb32/MOLO-1 phosphatase superfamily protein</fullName>
    </submittedName>
</protein>
<name>A0A4R6EEL0_9RHOO</name>
<dbReference type="Proteomes" id="UP000295129">
    <property type="component" value="Unassembled WGS sequence"/>
</dbReference>